<comment type="caution">
    <text evidence="7">The sequence shown here is derived from an EMBL/GenBank/DDBJ whole genome shotgun (WGS) entry which is preliminary data.</text>
</comment>
<gene>
    <name evidence="7" type="ORF">CYMTET_42184</name>
</gene>
<dbReference type="AlphaFoldDB" id="A0AAE0F189"/>
<accession>A0AAE0F189</accession>
<evidence type="ECO:0000313" key="7">
    <source>
        <dbReference type="EMBL" id="KAK3248346.1"/>
    </source>
</evidence>
<proteinExistence type="inferred from homology"/>
<dbReference type="Pfam" id="PF14629">
    <property type="entry name" value="ORC4_C"/>
    <property type="match status" value="1"/>
</dbReference>
<dbReference type="EMBL" id="LGRX02028193">
    <property type="protein sequence ID" value="KAK3248346.1"/>
    <property type="molecule type" value="Genomic_DNA"/>
</dbReference>
<dbReference type="GO" id="GO:0003688">
    <property type="term" value="F:DNA replication origin binding"/>
    <property type="evidence" value="ECO:0007669"/>
    <property type="project" value="TreeGrafter"/>
</dbReference>
<dbReference type="InterPro" id="IPR016527">
    <property type="entry name" value="ORC4"/>
</dbReference>
<evidence type="ECO:0000256" key="5">
    <source>
        <dbReference type="ARBA" id="ARBA00023242"/>
    </source>
</evidence>
<dbReference type="Proteomes" id="UP001190700">
    <property type="component" value="Unassembled WGS sequence"/>
</dbReference>
<reference evidence="7 8" key="1">
    <citation type="journal article" date="2015" name="Genome Biol. Evol.">
        <title>Comparative Genomics of a Bacterivorous Green Alga Reveals Evolutionary Causalities and Consequences of Phago-Mixotrophic Mode of Nutrition.</title>
        <authorList>
            <person name="Burns J.A."/>
            <person name="Paasch A."/>
            <person name="Narechania A."/>
            <person name="Kim E."/>
        </authorList>
    </citation>
    <scope>NUCLEOTIDE SEQUENCE [LARGE SCALE GENOMIC DNA]</scope>
    <source>
        <strain evidence="7 8">PLY_AMNH</strain>
    </source>
</reference>
<organism evidence="7 8">
    <name type="scientific">Cymbomonas tetramitiformis</name>
    <dbReference type="NCBI Taxonomy" id="36881"/>
    <lineage>
        <taxon>Eukaryota</taxon>
        <taxon>Viridiplantae</taxon>
        <taxon>Chlorophyta</taxon>
        <taxon>Pyramimonadophyceae</taxon>
        <taxon>Pyramimonadales</taxon>
        <taxon>Pyramimonadaceae</taxon>
        <taxon>Cymbomonas</taxon>
    </lineage>
</organism>
<dbReference type="PANTHER" id="PTHR12087:SF0">
    <property type="entry name" value="ORIGIN RECOGNITION COMPLEX SUBUNIT 4"/>
    <property type="match status" value="1"/>
</dbReference>
<keyword evidence="4" id="KW-0238">DNA-binding</keyword>
<name>A0AAE0F189_9CHLO</name>
<dbReference type="GO" id="GO:0006270">
    <property type="term" value="P:DNA replication initiation"/>
    <property type="evidence" value="ECO:0007669"/>
    <property type="project" value="TreeGrafter"/>
</dbReference>
<evidence type="ECO:0000313" key="8">
    <source>
        <dbReference type="Proteomes" id="UP001190700"/>
    </source>
</evidence>
<comment type="similarity">
    <text evidence="2">Belongs to the ORC4 family.</text>
</comment>
<protein>
    <recommendedName>
        <fullName evidence="6">Origin recognition complex subunit 4 C-terminal domain-containing protein</fullName>
    </recommendedName>
</protein>
<feature type="domain" description="Origin recognition complex subunit 4 C-terminal" evidence="6">
    <location>
        <begin position="103"/>
        <end position="289"/>
    </location>
</feature>
<sequence length="317" mass="35590">MTWKALQLDGDVHAMRELYQSEKALVVILDEFDLFAEHPKQALLYTLLNSLHFPHSRSMIVGVTSIMDAVDRLEKRVKSRFSFRKLVFTHRADDQAVVMRLLRHIMLVPELSSCDADERQVAAMRDYNLSVRGALEAPEVVKAVFKHAQLQLVPQRLCDLASTALARMHKDAPGPTSEDMLWAVANQGEARDSMAAILQGSSVLDLTLMVAMHRLRDFRDQASASFTQVLGESHNMFGTAPNLVATSGWEVALRSWENMVAMEVLEEATSVKATGRHGLLQFRQMAMLVPKCMLEAVLAEHQQVPSNLKVLMRREAT</sequence>
<dbReference type="PANTHER" id="PTHR12087">
    <property type="entry name" value="ORIGIN RECOGNITION COMPLEX SUBUNIT 4"/>
    <property type="match status" value="1"/>
</dbReference>
<dbReference type="InterPro" id="IPR032705">
    <property type="entry name" value="ORC4_C"/>
</dbReference>
<keyword evidence="5" id="KW-0539">Nucleus</keyword>
<keyword evidence="3" id="KW-0235">DNA replication</keyword>
<dbReference type="SUPFAM" id="SSF52540">
    <property type="entry name" value="P-loop containing nucleoside triphosphate hydrolases"/>
    <property type="match status" value="1"/>
</dbReference>
<evidence type="ECO:0000256" key="3">
    <source>
        <dbReference type="ARBA" id="ARBA00022705"/>
    </source>
</evidence>
<dbReference type="Gene3D" id="3.40.50.300">
    <property type="entry name" value="P-loop containing nucleotide triphosphate hydrolases"/>
    <property type="match status" value="1"/>
</dbReference>
<comment type="subcellular location">
    <subcellularLocation>
        <location evidence="1">Nucleus</location>
    </subcellularLocation>
</comment>
<evidence type="ECO:0000256" key="4">
    <source>
        <dbReference type="ARBA" id="ARBA00023125"/>
    </source>
</evidence>
<evidence type="ECO:0000259" key="6">
    <source>
        <dbReference type="Pfam" id="PF14629"/>
    </source>
</evidence>
<dbReference type="GO" id="GO:0005664">
    <property type="term" value="C:nuclear origin of replication recognition complex"/>
    <property type="evidence" value="ECO:0007669"/>
    <property type="project" value="TreeGrafter"/>
</dbReference>
<evidence type="ECO:0000256" key="1">
    <source>
        <dbReference type="ARBA" id="ARBA00004123"/>
    </source>
</evidence>
<evidence type="ECO:0000256" key="2">
    <source>
        <dbReference type="ARBA" id="ARBA00005334"/>
    </source>
</evidence>
<dbReference type="InterPro" id="IPR027417">
    <property type="entry name" value="P-loop_NTPase"/>
</dbReference>
<keyword evidence="8" id="KW-1185">Reference proteome</keyword>